<dbReference type="Pfam" id="PF00005">
    <property type="entry name" value="ABC_tran"/>
    <property type="match status" value="1"/>
</dbReference>
<dbReference type="InterPro" id="IPR003593">
    <property type="entry name" value="AAA+_ATPase"/>
</dbReference>
<organism evidence="6 7">
    <name type="scientific">Thermogymnomonas acidicola</name>
    <dbReference type="NCBI Taxonomy" id="399579"/>
    <lineage>
        <taxon>Archaea</taxon>
        <taxon>Methanobacteriati</taxon>
        <taxon>Thermoplasmatota</taxon>
        <taxon>Thermoplasmata</taxon>
        <taxon>Thermoplasmatales</taxon>
        <taxon>Thermogymnomonas</taxon>
    </lineage>
</organism>
<evidence type="ECO:0000256" key="2">
    <source>
        <dbReference type="ARBA" id="ARBA00022448"/>
    </source>
</evidence>
<evidence type="ECO:0000256" key="4">
    <source>
        <dbReference type="ARBA" id="ARBA00022840"/>
    </source>
</evidence>
<keyword evidence="4 6" id="KW-0067">ATP-binding</keyword>
<dbReference type="GO" id="GO:0016887">
    <property type="term" value="F:ATP hydrolysis activity"/>
    <property type="evidence" value="ECO:0007669"/>
    <property type="project" value="InterPro"/>
</dbReference>
<keyword evidence="7" id="KW-1185">Reference proteome</keyword>
<comment type="similarity">
    <text evidence="1">Belongs to the ABC transporter superfamily.</text>
</comment>
<keyword evidence="3" id="KW-0547">Nucleotide-binding</keyword>
<protein>
    <submittedName>
        <fullName evidence="6">ABC transporter ATP-binding protein</fullName>
    </submittedName>
</protein>
<gene>
    <name evidence="6" type="ORF">GCM10007108_15880</name>
</gene>
<comment type="caution">
    <text evidence="6">The sequence shown here is derived from an EMBL/GenBank/DDBJ whole genome shotgun (WGS) entry which is preliminary data.</text>
</comment>
<feature type="domain" description="ABC transporter" evidence="5">
    <location>
        <begin position="2"/>
        <end position="234"/>
    </location>
</feature>
<evidence type="ECO:0000313" key="6">
    <source>
        <dbReference type="EMBL" id="GGM78520.1"/>
    </source>
</evidence>
<evidence type="ECO:0000256" key="1">
    <source>
        <dbReference type="ARBA" id="ARBA00005417"/>
    </source>
</evidence>
<dbReference type="SUPFAM" id="SSF52540">
    <property type="entry name" value="P-loop containing nucleoside triphosphate hydrolases"/>
    <property type="match status" value="1"/>
</dbReference>
<evidence type="ECO:0000313" key="7">
    <source>
        <dbReference type="Proteomes" id="UP000632195"/>
    </source>
</evidence>
<name>A0AA37FA87_9ARCH</name>
<sequence>MIKIEGVTKVYRKGSPPAVDGLTLDMNDGEVLGLVGLNGAGKTTTIRMSSGITLPTSGKILVDGFDIVREKVRASRNVGWIPEFPNFEPNAKPLTLLKYFAGFYGLGGREAEDKALELLRMVGLEKAMDKKLRSYSQGMKKRFSIAETLIGDPKNVLFDETLNGLDPQGVIFVRKMIGRLRSEGKAILLSSHILTEIEDSADRVAIINRGKLVKLLDRSELKYLGKTQVKITVDNPDGPIEGVLSQFGETERRGNEFLVRDLKVNSDRIPDILEALVGKGYRVREFTSFGESLEQYFFDLIGGSK</sequence>
<dbReference type="Proteomes" id="UP000632195">
    <property type="component" value="Unassembled WGS sequence"/>
</dbReference>
<dbReference type="InterPro" id="IPR027417">
    <property type="entry name" value="P-loop_NTPase"/>
</dbReference>
<evidence type="ECO:0000259" key="5">
    <source>
        <dbReference type="PROSITE" id="PS50893"/>
    </source>
</evidence>
<evidence type="ECO:0000256" key="3">
    <source>
        <dbReference type="ARBA" id="ARBA00022741"/>
    </source>
</evidence>
<dbReference type="Gene3D" id="3.40.50.300">
    <property type="entry name" value="P-loop containing nucleotide triphosphate hydrolases"/>
    <property type="match status" value="1"/>
</dbReference>
<dbReference type="InterPro" id="IPR017871">
    <property type="entry name" value="ABC_transporter-like_CS"/>
</dbReference>
<reference evidence="6" key="1">
    <citation type="journal article" date="2014" name="Int. J. Syst. Evol. Microbiol.">
        <title>Complete genome sequence of Corynebacterium casei LMG S-19264T (=DSM 44701T), isolated from a smear-ripened cheese.</title>
        <authorList>
            <consortium name="US DOE Joint Genome Institute (JGI-PGF)"/>
            <person name="Walter F."/>
            <person name="Albersmeier A."/>
            <person name="Kalinowski J."/>
            <person name="Ruckert C."/>
        </authorList>
    </citation>
    <scope>NUCLEOTIDE SEQUENCE</scope>
    <source>
        <strain evidence="6">JCM 13583</strain>
    </source>
</reference>
<dbReference type="RefSeq" id="WP_188681713.1">
    <property type="nucleotide sequence ID" value="NZ_BMNY01000003.1"/>
</dbReference>
<reference evidence="6" key="2">
    <citation type="submission" date="2022-09" db="EMBL/GenBank/DDBJ databases">
        <authorList>
            <person name="Sun Q."/>
            <person name="Ohkuma M."/>
        </authorList>
    </citation>
    <scope>NUCLEOTIDE SEQUENCE</scope>
    <source>
        <strain evidence="6">JCM 13583</strain>
    </source>
</reference>
<dbReference type="PROSITE" id="PS00211">
    <property type="entry name" value="ABC_TRANSPORTER_1"/>
    <property type="match status" value="1"/>
</dbReference>
<keyword evidence="2" id="KW-0813">Transport</keyword>
<dbReference type="PANTHER" id="PTHR43335">
    <property type="entry name" value="ABC TRANSPORTER, ATP-BINDING PROTEIN"/>
    <property type="match status" value="1"/>
</dbReference>
<dbReference type="PANTHER" id="PTHR43335:SF4">
    <property type="entry name" value="ABC TRANSPORTER, ATP-BINDING PROTEIN"/>
    <property type="match status" value="1"/>
</dbReference>
<dbReference type="InterPro" id="IPR003439">
    <property type="entry name" value="ABC_transporter-like_ATP-bd"/>
</dbReference>
<proteinExistence type="inferred from homology"/>
<dbReference type="AlphaFoldDB" id="A0AA37FA87"/>
<dbReference type="GO" id="GO:0005524">
    <property type="term" value="F:ATP binding"/>
    <property type="evidence" value="ECO:0007669"/>
    <property type="project" value="UniProtKB-KW"/>
</dbReference>
<dbReference type="SMART" id="SM00382">
    <property type="entry name" value="AAA"/>
    <property type="match status" value="1"/>
</dbReference>
<accession>A0AA37FA87</accession>
<dbReference type="PROSITE" id="PS50893">
    <property type="entry name" value="ABC_TRANSPORTER_2"/>
    <property type="match status" value="1"/>
</dbReference>
<dbReference type="EMBL" id="BMNY01000003">
    <property type="protein sequence ID" value="GGM78520.1"/>
    <property type="molecule type" value="Genomic_DNA"/>
</dbReference>